<gene>
    <name evidence="2" type="ORF">DICVIV_12117</name>
</gene>
<dbReference type="Proteomes" id="UP000053766">
    <property type="component" value="Unassembled WGS sequence"/>
</dbReference>
<evidence type="ECO:0000313" key="2">
    <source>
        <dbReference type="EMBL" id="KJH41902.1"/>
    </source>
</evidence>
<protein>
    <recommendedName>
        <fullName evidence="1">VWFA domain-containing protein</fullName>
    </recommendedName>
</protein>
<name>A0A0D8XDQ5_DICVI</name>
<keyword evidence="3" id="KW-1185">Reference proteome</keyword>
<feature type="domain" description="VWFA" evidence="1">
    <location>
        <begin position="12"/>
        <end position="123"/>
    </location>
</feature>
<proteinExistence type="predicted"/>
<reference evidence="2 3" key="1">
    <citation type="submission" date="2013-11" db="EMBL/GenBank/DDBJ databases">
        <title>Draft genome of the bovine lungworm Dictyocaulus viviparus.</title>
        <authorList>
            <person name="Mitreva M."/>
        </authorList>
    </citation>
    <scope>NUCLEOTIDE SEQUENCE [LARGE SCALE GENOMIC DNA]</scope>
    <source>
        <strain evidence="2 3">HannoverDv2000</strain>
    </source>
</reference>
<dbReference type="EMBL" id="KN716740">
    <property type="protein sequence ID" value="KJH41902.1"/>
    <property type="molecule type" value="Genomic_DNA"/>
</dbReference>
<dbReference type="Gene3D" id="3.40.50.410">
    <property type="entry name" value="von Willebrand factor, type A domain"/>
    <property type="match status" value="1"/>
</dbReference>
<sequence length="141" mass="15748">MLHHATYFLRDVLYGLMTYANKRQQRLNVPIDLRIPKKLFLKKLAKARFLSGVTATGAALRAVAALQFLRKTDIIVVTDGFTFDTVGVEAQKLRKLPNIRVLVVGNYSPVVKKVLDDIAGDSNNVLLGNQSVQRLLNLLKC</sequence>
<dbReference type="OrthoDB" id="6132182at2759"/>
<accession>A0A0D8XDQ5</accession>
<evidence type="ECO:0000313" key="3">
    <source>
        <dbReference type="Proteomes" id="UP000053766"/>
    </source>
</evidence>
<reference evidence="3" key="2">
    <citation type="journal article" date="2016" name="Sci. Rep.">
        <title>Dictyocaulus viviparus genome, variome and transcriptome elucidate lungworm biology and support future intervention.</title>
        <authorList>
            <person name="McNulty S.N."/>
            <person name="Strube C."/>
            <person name="Rosa B.A."/>
            <person name="Martin J.C."/>
            <person name="Tyagi R."/>
            <person name="Choi Y.J."/>
            <person name="Wang Q."/>
            <person name="Hallsworth Pepin K."/>
            <person name="Zhang X."/>
            <person name="Ozersky P."/>
            <person name="Wilson R.K."/>
            <person name="Sternberg P.W."/>
            <person name="Gasser R.B."/>
            <person name="Mitreva M."/>
        </authorList>
    </citation>
    <scope>NUCLEOTIDE SEQUENCE [LARGE SCALE GENOMIC DNA]</scope>
    <source>
        <strain evidence="3">HannoverDv2000</strain>
    </source>
</reference>
<organism evidence="2 3">
    <name type="scientific">Dictyocaulus viviparus</name>
    <name type="common">Bovine lungworm</name>
    <dbReference type="NCBI Taxonomy" id="29172"/>
    <lineage>
        <taxon>Eukaryota</taxon>
        <taxon>Metazoa</taxon>
        <taxon>Ecdysozoa</taxon>
        <taxon>Nematoda</taxon>
        <taxon>Chromadorea</taxon>
        <taxon>Rhabditida</taxon>
        <taxon>Rhabditina</taxon>
        <taxon>Rhabditomorpha</taxon>
        <taxon>Strongyloidea</taxon>
        <taxon>Metastrongylidae</taxon>
        <taxon>Dictyocaulus</taxon>
    </lineage>
</organism>
<dbReference type="AlphaFoldDB" id="A0A0D8XDQ5"/>
<dbReference type="InterPro" id="IPR002035">
    <property type="entry name" value="VWF_A"/>
</dbReference>
<dbReference type="Pfam" id="PF00092">
    <property type="entry name" value="VWA"/>
    <property type="match status" value="1"/>
</dbReference>
<dbReference type="STRING" id="29172.A0A0D8XDQ5"/>
<dbReference type="InterPro" id="IPR036465">
    <property type="entry name" value="vWFA_dom_sf"/>
</dbReference>
<dbReference type="SUPFAM" id="SSF53300">
    <property type="entry name" value="vWA-like"/>
    <property type="match status" value="1"/>
</dbReference>
<evidence type="ECO:0000259" key="1">
    <source>
        <dbReference type="Pfam" id="PF00092"/>
    </source>
</evidence>